<evidence type="ECO:0000256" key="7">
    <source>
        <dbReference type="ARBA" id="ARBA00022559"/>
    </source>
</evidence>
<feature type="site" description="Transition state stabilizer" evidence="19">
    <location>
        <position position="437"/>
    </location>
</feature>
<dbReference type="InterPro" id="IPR033905">
    <property type="entry name" value="Secretory_peroxidase"/>
</dbReference>
<dbReference type="GO" id="GO:0042744">
    <property type="term" value="P:hydrogen peroxide catabolic process"/>
    <property type="evidence" value="ECO:0007669"/>
    <property type="project" value="UniProtKB-KW"/>
</dbReference>
<dbReference type="GO" id="GO:0020037">
    <property type="term" value="F:heme binding"/>
    <property type="evidence" value="ECO:0007669"/>
    <property type="project" value="InterPro"/>
</dbReference>
<feature type="domain" description="Plant heme peroxidase family profile" evidence="22">
    <location>
        <begin position="400"/>
        <end position="703"/>
    </location>
</feature>
<feature type="domain" description="Plant heme peroxidase family profile" evidence="22">
    <location>
        <begin position="31"/>
        <end position="78"/>
    </location>
</feature>
<proteinExistence type="inferred from homology"/>
<comment type="cofactor">
    <cofactor evidence="18">
        <name>heme b</name>
        <dbReference type="ChEBI" id="CHEBI:60344"/>
    </cofactor>
    <text evidence="18">Binds 1 heme b (iron(II)-protoporphyrin IX) group per subunit.</text>
</comment>
<evidence type="ECO:0000256" key="10">
    <source>
        <dbReference type="ARBA" id="ARBA00022837"/>
    </source>
</evidence>
<evidence type="ECO:0000256" key="14">
    <source>
        <dbReference type="ARBA" id="ARBA00023180"/>
    </source>
</evidence>
<evidence type="ECO:0000259" key="22">
    <source>
        <dbReference type="PROSITE" id="PS50873"/>
    </source>
</evidence>
<evidence type="ECO:0000256" key="4">
    <source>
        <dbReference type="ARBA" id="ARBA00006873"/>
    </source>
</evidence>
<keyword evidence="14" id="KW-0325">Glycoprotein</keyword>
<evidence type="ECO:0000256" key="15">
    <source>
        <dbReference type="ARBA" id="ARBA00023324"/>
    </source>
</evidence>
<dbReference type="GO" id="GO:0140825">
    <property type="term" value="F:lactoperoxidase activity"/>
    <property type="evidence" value="ECO:0007669"/>
    <property type="project" value="UniProtKB-EC"/>
</dbReference>
<dbReference type="PANTHER" id="PTHR31388">
    <property type="entry name" value="PEROXIDASE 72-RELATED"/>
    <property type="match status" value="1"/>
</dbReference>
<evidence type="ECO:0000256" key="19">
    <source>
        <dbReference type="PIRSR" id="PIRSR600823-4"/>
    </source>
</evidence>
<keyword evidence="6" id="KW-0964">Secreted</keyword>
<dbReference type="PROSITE" id="PS50873">
    <property type="entry name" value="PEROXIDASE_4"/>
    <property type="match status" value="2"/>
</dbReference>
<feature type="binding site" evidence="18">
    <location>
        <position position="629"/>
    </location>
    <ligand>
        <name>Ca(2+)</name>
        <dbReference type="ChEBI" id="CHEBI:29108"/>
        <label>2</label>
    </ligand>
</feature>
<keyword evidence="21" id="KW-0732">Signal</keyword>
<evidence type="ECO:0000256" key="6">
    <source>
        <dbReference type="ARBA" id="ARBA00022525"/>
    </source>
</evidence>
<feature type="binding site" evidence="18">
    <location>
        <position position="449"/>
    </location>
    <ligand>
        <name>Ca(2+)</name>
        <dbReference type="ChEBI" id="CHEBI:29108"/>
        <label>1</label>
    </ligand>
</feature>
<evidence type="ECO:0000313" key="24">
    <source>
        <dbReference type="Proteomes" id="UP000886595"/>
    </source>
</evidence>
<dbReference type="GO" id="GO:0005773">
    <property type="term" value="C:vacuole"/>
    <property type="evidence" value="ECO:0007669"/>
    <property type="project" value="UniProtKB-SubCell"/>
</dbReference>
<dbReference type="SUPFAM" id="SSF48113">
    <property type="entry name" value="Heme-dependent peroxidases"/>
    <property type="match status" value="2"/>
</dbReference>
<dbReference type="InterPro" id="IPR000823">
    <property type="entry name" value="Peroxidase_pln"/>
</dbReference>
<name>A0A8X7UR28_BRACI</name>
<feature type="disulfide bond" evidence="20">
    <location>
        <begin position="496"/>
        <end position="699"/>
    </location>
</feature>
<protein>
    <recommendedName>
        <fullName evidence="5">peroxidase</fullName>
        <ecNumber evidence="5">1.11.1.7</ecNumber>
    </recommendedName>
</protein>
<evidence type="ECO:0000256" key="11">
    <source>
        <dbReference type="ARBA" id="ARBA00023002"/>
    </source>
</evidence>
<gene>
    <name evidence="23" type="ORF">Bca52824_044940</name>
</gene>
<feature type="binding site" evidence="18">
    <location>
        <position position="451"/>
    </location>
    <ligand>
        <name>Ca(2+)</name>
        <dbReference type="ChEBI" id="CHEBI:29108"/>
        <label>1</label>
    </ligand>
</feature>
<keyword evidence="15" id="KW-0376">Hydrogen peroxide</keyword>
<keyword evidence="13 20" id="KW-1015">Disulfide bond</keyword>
<evidence type="ECO:0000256" key="5">
    <source>
        <dbReference type="ARBA" id="ARBA00012313"/>
    </source>
</evidence>
<dbReference type="CDD" id="cd00693">
    <property type="entry name" value="secretory_peroxidase"/>
    <property type="match status" value="1"/>
</dbReference>
<dbReference type="Proteomes" id="UP000886595">
    <property type="component" value="Unassembled WGS sequence"/>
</dbReference>
<comment type="function">
    <text evidence="2">Removal of H(2)O(2), oxidation of toxic reductants, biosynthesis and degradation of lignin, suberization, auxin catabolism, response to environmental stresses such as wounding, pathogen attack and oxidative stress. These functions might be dependent on each isozyme/isoform in each plant tissue.</text>
</comment>
<feature type="binding site" description="axial binding residue" evidence="18">
    <location>
        <position position="569"/>
    </location>
    <ligand>
        <name>heme b</name>
        <dbReference type="ChEBI" id="CHEBI:60344"/>
    </ligand>
    <ligandPart>
        <name>Fe</name>
        <dbReference type="ChEBI" id="CHEBI:18248"/>
    </ligandPart>
</feature>
<evidence type="ECO:0000256" key="12">
    <source>
        <dbReference type="ARBA" id="ARBA00023004"/>
    </source>
</evidence>
<dbReference type="InterPro" id="IPR019793">
    <property type="entry name" value="Peroxidases_heam-ligand_BS"/>
</dbReference>
<reference evidence="23 24" key="1">
    <citation type="submission" date="2020-02" db="EMBL/GenBank/DDBJ databases">
        <authorList>
            <person name="Ma Q."/>
            <person name="Huang Y."/>
            <person name="Song X."/>
            <person name="Pei D."/>
        </authorList>
    </citation>
    <scope>NUCLEOTIDE SEQUENCE [LARGE SCALE GENOMIC DNA]</scope>
    <source>
        <strain evidence="23">Sxm20200214</strain>
        <tissue evidence="23">Leaf</tissue>
    </source>
</reference>
<evidence type="ECO:0000256" key="21">
    <source>
        <dbReference type="SAM" id="SignalP"/>
    </source>
</evidence>
<keyword evidence="10 18" id="KW-0106">Calcium</keyword>
<feature type="binding site" evidence="18">
    <location>
        <position position="463"/>
    </location>
    <ligand>
        <name>Ca(2+)</name>
        <dbReference type="ChEBI" id="CHEBI:29108"/>
        <label>1</label>
    </ligand>
</feature>
<dbReference type="PROSITE" id="PS00435">
    <property type="entry name" value="PEROXIDASE_1"/>
    <property type="match status" value="1"/>
</dbReference>
<feature type="binding site" evidence="18">
    <location>
        <position position="447"/>
    </location>
    <ligand>
        <name>Ca(2+)</name>
        <dbReference type="ChEBI" id="CHEBI:29108"/>
        <label>1</label>
    </ligand>
</feature>
<feature type="signal peptide" evidence="21">
    <location>
        <begin position="1"/>
        <end position="29"/>
    </location>
</feature>
<dbReference type="PRINTS" id="PR00458">
    <property type="entry name" value="PEROXIDASE"/>
</dbReference>
<evidence type="ECO:0000256" key="16">
    <source>
        <dbReference type="PIRSR" id="PIRSR600823-1"/>
    </source>
</evidence>
<evidence type="ECO:0000256" key="1">
    <source>
        <dbReference type="ARBA" id="ARBA00000189"/>
    </source>
</evidence>
<evidence type="ECO:0000256" key="18">
    <source>
        <dbReference type="PIRSR" id="PIRSR600823-3"/>
    </source>
</evidence>
<evidence type="ECO:0000256" key="17">
    <source>
        <dbReference type="PIRSR" id="PIRSR600823-2"/>
    </source>
</evidence>
<evidence type="ECO:0000256" key="8">
    <source>
        <dbReference type="ARBA" id="ARBA00022617"/>
    </source>
</evidence>
<comment type="cofactor">
    <cofactor evidence="18">
        <name>Ca(2+)</name>
        <dbReference type="ChEBI" id="CHEBI:29108"/>
    </cofactor>
    <text evidence="18">Binds 2 calcium ions per subunit.</text>
</comment>
<feature type="binding site" evidence="17">
    <location>
        <position position="538"/>
    </location>
    <ligand>
        <name>substrate</name>
    </ligand>
</feature>
<organism evidence="23 24">
    <name type="scientific">Brassica carinata</name>
    <name type="common">Ethiopian mustard</name>
    <name type="synonym">Abyssinian cabbage</name>
    <dbReference type="NCBI Taxonomy" id="52824"/>
    <lineage>
        <taxon>Eukaryota</taxon>
        <taxon>Viridiplantae</taxon>
        <taxon>Streptophyta</taxon>
        <taxon>Embryophyta</taxon>
        <taxon>Tracheophyta</taxon>
        <taxon>Spermatophyta</taxon>
        <taxon>Magnoliopsida</taxon>
        <taxon>eudicotyledons</taxon>
        <taxon>Gunneridae</taxon>
        <taxon>Pentapetalae</taxon>
        <taxon>rosids</taxon>
        <taxon>malvids</taxon>
        <taxon>Brassicales</taxon>
        <taxon>Brassicaceae</taxon>
        <taxon>Brassiceae</taxon>
        <taxon>Brassica</taxon>
    </lineage>
</organism>
<feature type="binding site" evidence="18">
    <location>
        <position position="621"/>
    </location>
    <ligand>
        <name>Ca(2+)</name>
        <dbReference type="ChEBI" id="CHEBI:29108"/>
        <label>2</label>
    </ligand>
</feature>
<dbReference type="OrthoDB" id="2113341at2759"/>
<dbReference type="FunFam" id="1.10.420.10:FF:000001">
    <property type="entry name" value="Peroxidase"/>
    <property type="match status" value="1"/>
</dbReference>
<keyword evidence="11" id="KW-0560">Oxidoreductase</keyword>
<dbReference type="Gene3D" id="1.10.420.10">
    <property type="entry name" value="Peroxidase, domain 2"/>
    <property type="match status" value="1"/>
</dbReference>
<comment type="subcellular location">
    <subcellularLocation>
        <location evidence="3">Vacuole</location>
    </subcellularLocation>
</comment>
<feature type="active site" description="Proton acceptor" evidence="16">
    <location>
        <position position="441"/>
    </location>
</feature>
<feature type="disulfide bond" evidence="20">
    <location>
        <begin position="576"/>
        <end position="608"/>
    </location>
</feature>
<evidence type="ECO:0000313" key="23">
    <source>
        <dbReference type="EMBL" id="KAG2285336.1"/>
    </source>
</evidence>
<feature type="binding site" evidence="18">
    <location>
        <position position="570"/>
    </location>
    <ligand>
        <name>Ca(2+)</name>
        <dbReference type="ChEBI" id="CHEBI:29108"/>
        <label>2</label>
    </ligand>
</feature>
<feature type="binding site" evidence="18">
    <location>
        <position position="445"/>
    </location>
    <ligand>
        <name>Ca(2+)</name>
        <dbReference type="ChEBI" id="CHEBI:29108"/>
        <label>1</label>
    </ligand>
</feature>
<dbReference type="Pfam" id="PF00141">
    <property type="entry name" value="peroxidase"/>
    <property type="match status" value="1"/>
</dbReference>
<dbReference type="EMBL" id="JAAMPC010000010">
    <property type="protein sequence ID" value="KAG2285336.1"/>
    <property type="molecule type" value="Genomic_DNA"/>
</dbReference>
<dbReference type="FunFam" id="1.10.520.10:FF:000009">
    <property type="entry name" value="Peroxidase"/>
    <property type="match status" value="1"/>
</dbReference>
<feature type="binding site" evidence="18">
    <location>
        <position position="624"/>
    </location>
    <ligand>
        <name>Ca(2+)</name>
        <dbReference type="ChEBI" id="CHEBI:29108"/>
        <label>2</label>
    </ligand>
</feature>
<dbReference type="PROSITE" id="PS00436">
    <property type="entry name" value="PEROXIDASE_2"/>
    <property type="match status" value="2"/>
</dbReference>
<dbReference type="GO" id="GO:0006979">
    <property type="term" value="P:response to oxidative stress"/>
    <property type="evidence" value="ECO:0007669"/>
    <property type="project" value="InterPro"/>
</dbReference>
<dbReference type="InterPro" id="IPR019794">
    <property type="entry name" value="Peroxidases_AS"/>
</dbReference>
<evidence type="ECO:0000256" key="13">
    <source>
        <dbReference type="ARBA" id="ARBA00023157"/>
    </source>
</evidence>
<dbReference type="PROSITE" id="PS51257">
    <property type="entry name" value="PROKAR_LIPOPROTEIN"/>
    <property type="match status" value="1"/>
</dbReference>
<dbReference type="AlphaFoldDB" id="A0A8X7UR28"/>
<keyword evidence="24" id="KW-1185">Reference proteome</keyword>
<keyword evidence="8" id="KW-0349">Heme</keyword>
<dbReference type="PANTHER" id="PTHR31388:SF270">
    <property type="entry name" value="PEROXIDASE 22-RELATED"/>
    <property type="match status" value="1"/>
</dbReference>
<comment type="similarity">
    <text evidence="4">Belongs to the peroxidase family. Ascorbate peroxidase subfamily.</text>
</comment>
<evidence type="ECO:0000256" key="9">
    <source>
        <dbReference type="ARBA" id="ARBA00022723"/>
    </source>
</evidence>
<comment type="caution">
    <text evidence="23">The sequence shown here is derived from an EMBL/GenBank/DDBJ whole genome shotgun (WGS) entry which is preliminary data.</text>
</comment>
<evidence type="ECO:0000256" key="20">
    <source>
        <dbReference type="PIRSR" id="PIRSR600823-5"/>
    </source>
</evidence>
<feature type="disulfide bond" evidence="20">
    <location>
        <begin position="443"/>
        <end position="448"/>
    </location>
</feature>
<accession>A0A8X7UR28</accession>
<keyword evidence="7" id="KW-0575">Peroxidase</keyword>
<dbReference type="PRINTS" id="PR00461">
    <property type="entry name" value="PLPEROXIDASE"/>
</dbReference>
<evidence type="ECO:0000256" key="3">
    <source>
        <dbReference type="ARBA" id="ARBA00004116"/>
    </source>
</evidence>
<feature type="chain" id="PRO_5036481188" description="peroxidase" evidence="21">
    <location>
        <begin position="30"/>
        <end position="720"/>
    </location>
</feature>
<evidence type="ECO:0000256" key="2">
    <source>
        <dbReference type="ARBA" id="ARBA00002322"/>
    </source>
</evidence>
<dbReference type="InterPro" id="IPR002016">
    <property type="entry name" value="Haem_peroxidase"/>
</dbReference>
<dbReference type="EC" id="1.11.1.7" evidence="5"/>
<dbReference type="GO" id="GO:0046872">
    <property type="term" value="F:metal ion binding"/>
    <property type="evidence" value="ECO:0007669"/>
    <property type="project" value="UniProtKB-KW"/>
</dbReference>
<keyword evidence="12 18" id="KW-0408">Iron</keyword>
<dbReference type="Gene3D" id="1.10.520.10">
    <property type="match status" value="2"/>
</dbReference>
<keyword evidence="9 18" id="KW-0479">Metal-binding</keyword>
<feature type="disulfide bond" evidence="20">
    <location>
        <begin position="410"/>
        <end position="490"/>
    </location>
</feature>
<dbReference type="InterPro" id="IPR010255">
    <property type="entry name" value="Haem_peroxidase_sf"/>
</dbReference>
<sequence>MGFSRSYSCSAMGVLILGCLLLQASKSDAQPLRPDFYSRTCPGVFGIIWRTIVDELRSDPRIAASILRLHFHDCFVNGTVIQGFIPPGRIKKYLPDLKQGSVYRLNNFYGSKNKPMYRVADHIATVSFTWNSELSVLHEIPTCFDEDRFRFHSYEDFEANCDIKGDLYDVVGHMKLVNGHTLIERPTPDEVKIDTTRHIMVHVQSHDGPVMKLYLWDQAAADFCKKFNSYDNTPTPLLVTAVNTKRLSLVLYGCSGCHAKATKGNIFGLYKHEMYRAKISVYDNSDQAAFVLLVTQHNFSGDTRAIIVTKILSRHTTTHEASGSNIAATSGRQCRLRMKFVSLSKPVVILQMRRVRGRLTVLIQRKPNAQDVMIKLRFIAMGVLILGCLLLQASKSDAQPLRPDFYSRTCPGVFGIIWRTIVDELRSDPRIAASILRLHFHDCFVNGCDASILLDNSTSFRTEKDAAPNANSARGFNVIDRMKDEIELACPRTVSCADVLTIASQISVILSGGPGWPVPLGRRDSLQAFFNLANTALPSPFFTLDQLKKSFADVGLNRPSDLVALSGGHTFGRAQCQFVTPRLYNFNGTNRPDPSLNPTYRDQLRRLCPQNGNGTVLVNFDPVTPDGFDNQYYTNLRQGKGLIQSDQELFSTPRADTILLVEQYSNDRFVFFQAFTEAMIRMGNLKPLTGTQGEIRVNCRVVNSRIRSVENEDDGVVSSI</sequence>
<comment type="catalytic activity">
    <reaction evidence="1">
        <text>2 a phenolic donor + H2O2 = 2 a phenolic radical donor + 2 H2O</text>
        <dbReference type="Rhea" id="RHEA:56136"/>
        <dbReference type="ChEBI" id="CHEBI:15377"/>
        <dbReference type="ChEBI" id="CHEBI:16240"/>
        <dbReference type="ChEBI" id="CHEBI:139520"/>
        <dbReference type="ChEBI" id="CHEBI:139521"/>
        <dbReference type="EC" id="1.11.1.7"/>
    </reaction>
</comment>
<feature type="binding site" evidence="18">
    <location>
        <position position="442"/>
    </location>
    <ligand>
        <name>Ca(2+)</name>
        <dbReference type="ChEBI" id="CHEBI:29108"/>
        <label>1</label>
    </ligand>
</feature>